<proteinExistence type="predicted"/>
<evidence type="ECO:0000313" key="2">
    <source>
        <dbReference type="Proteomes" id="UP001497680"/>
    </source>
</evidence>
<sequence>MKLMVIMVPVTLVYFLLMLDTSIVSTAVPTITSEFDSLKDIGWYGGAYQLASSAFQPLSGKIYTYFSTKWSFLIFFFVFEVGSAVCGAAQSSAMFIIGRAIAGLGSSGLMNGSLTMVSGILPPHRQPLVMGINTGLGQIGIACGPLVGGAFTQYVSWRWCFYINLPIGAAVGLLLVLVRIPEATPKPPVRQILSTAIQSLDLQGFCLIAPAAIMFFLALQWGGNEYPWDSSTIIGLFVGAGVTFIVFLFWEHRKGDEAMMPFFMIRKRIIWSASGTMFFFMGVLLVAMYYLPIYFQSVKDDSAVMSGVHILPTIVSQVIFAMCSGVTIEALGYYLPWVLSGTALTAIGQGLLSMISPSTEVKDWVGYQIILGVGCGAAATSSYIAIQNLVPAAQIPIAMAILIFCQNLGGAVLLIVAQTVFSSSLRDQLTQLVPDADAALIIAAGARSVRQVVSGEQLAGVLQAYSVSVDRVMYLGVATSAAAFAFACGLGWKDIRVERGRKSRSSEAAMIV</sequence>
<reference evidence="1 2" key="1">
    <citation type="journal article" date="2022" name="New Phytol.">
        <title>Ecological generalism drives hyperdiversity of secondary metabolite gene clusters in xylarialean endophytes.</title>
        <authorList>
            <person name="Franco M.E.E."/>
            <person name="Wisecaver J.H."/>
            <person name="Arnold A.E."/>
            <person name="Ju Y.M."/>
            <person name="Slot J.C."/>
            <person name="Ahrendt S."/>
            <person name="Moore L.P."/>
            <person name="Eastman K.E."/>
            <person name="Scott K."/>
            <person name="Konkel Z."/>
            <person name="Mondo S.J."/>
            <person name="Kuo A."/>
            <person name="Hayes R.D."/>
            <person name="Haridas S."/>
            <person name="Andreopoulos B."/>
            <person name="Riley R."/>
            <person name="LaButti K."/>
            <person name="Pangilinan J."/>
            <person name="Lipzen A."/>
            <person name="Amirebrahimi M."/>
            <person name="Yan J."/>
            <person name="Adam C."/>
            <person name="Keymanesh K."/>
            <person name="Ng V."/>
            <person name="Louie K."/>
            <person name="Northen T."/>
            <person name="Drula E."/>
            <person name="Henrissat B."/>
            <person name="Hsieh H.M."/>
            <person name="Youens-Clark K."/>
            <person name="Lutzoni F."/>
            <person name="Miadlikowska J."/>
            <person name="Eastwood D.C."/>
            <person name="Hamelin R.C."/>
            <person name="Grigoriev I.V."/>
            <person name="U'Ren J.M."/>
        </authorList>
    </citation>
    <scope>NUCLEOTIDE SEQUENCE [LARGE SCALE GENOMIC DNA]</scope>
    <source>
        <strain evidence="1 2">ER1909</strain>
    </source>
</reference>
<accession>A0ACC0CZN2</accession>
<keyword evidence="2" id="KW-1185">Reference proteome</keyword>
<protein>
    <submittedName>
        <fullName evidence="1">MFS general substrate transporter</fullName>
    </submittedName>
</protein>
<organism evidence="1 2">
    <name type="scientific">Hypoxylon rubiginosum</name>
    <dbReference type="NCBI Taxonomy" id="110542"/>
    <lineage>
        <taxon>Eukaryota</taxon>
        <taxon>Fungi</taxon>
        <taxon>Dikarya</taxon>
        <taxon>Ascomycota</taxon>
        <taxon>Pezizomycotina</taxon>
        <taxon>Sordariomycetes</taxon>
        <taxon>Xylariomycetidae</taxon>
        <taxon>Xylariales</taxon>
        <taxon>Hypoxylaceae</taxon>
        <taxon>Hypoxylon</taxon>
    </lineage>
</organism>
<dbReference type="EMBL" id="MU394321">
    <property type="protein sequence ID" value="KAI6085886.1"/>
    <property type="molecule type" value="Genomic_DNA"/>
</dbReference>
<gene>
    <name evidence="1" type="ORF">F4821DRAFT_239814</name>
</gene>
<evidence type="ECO:0000313" key="1">
    <source>
        <dbReference type="EMBL" id="KAI6085886.1"/>
    </source>
</evidence>
<dbReference type="Proteomes" id="UP001497680">
    <property type="component" value="Unassembled WGS sequence"/>
</dbReference>
<name>A0ACC0CZN2_9PEZI</name>
<comment type="caution">
    <text evidence="1">The sequence shown here is derived from an EMBL/GenBank/DDBJ whole genome shotgun (WGS) entry which is preliminary data.</text>
</comment>